<organism evidence="2 3">
    <name type="scientific">Hymenobacter polaris</name>
    <dbReference type="NCBI Taxonomy" id="2682546"/>
    <lineage>
        <taxon>Bacteria</taxon>
        <taxon>Pseudomonadati</taxon>
        <taxon>Bacteroidota</taxon>
        <taxon>Cytophagia</taxon>
        <taxon>Cytophagales</taxon>
        <taxon>Hymenobacteraceae</taxon>
        <taxon>Hymenobacter</taxon>
    </lineage>
</organism>
<dbReference type="PROSITE" id="PS51257">
    <property type="entry name" value="PROKAR_LIPOPROTEIN"/>
    <property type="match status" value="1"/>
</dbReference>
<dbReference type="Proteomes" id="UP000559626">
    <property type="component" value="Unassembled WGS sequence"/>
</dbReference>
<evidence type="ECO:0000256" key="1">
    <source>
        <dbReference type="SAM" id="SignalP"/>
    </source>
</evidence>
<protein>
    <recommendedName>
        <fullName evidence="4">DUF4397 domain-containing protein</fullName>
    </recommendedName>
</protein>
<accession>A0A7Y0AHW8</accession>
<sequence length="419" mass="42688">MKLSHYCLLGLLGLGALASCKTNLPTPYTGPPTGGYANLALPNTTALVTKYAPGESIPLTLGYYQGDNPTTITVFQATKTDSAQVGSYPVNGTFNQTLAVNTQAVPYTVPTTYAIGTAVRVDVTLNFADGGQRLRRITYTVASSPTLTNGTPTLTYRNGLGASAQTNGDVLGYAITLNAGGISTVPTGATTPPSNLFKNVDSLVYYARTGTTGALQRQGVIKTPTAGVVNSRTIDVRIPSGSAAAGGAQFVFTAFAQTTSTTLTSALVPVAAAGTPLATTRRGTVSFGGGSSADSLAFNLSAGLPEPAANASTGKDLQVSGLSTAGSGALTLSAPNTTRYYKLSSSQLAANPYATATANQVGLLLYQNTASADLGTPAAGDVYAVRLRGASTYALLRILGTRASTSGGVGRVKFEYRTL</sequence>
<proteinExistence type="predicted"/>
<dbReference type="RefSeq" id="WP_169533322.1">
    <property type="nucleotide sequence ID" value="NZ_JABBGH010000003.1"/>
</dbReference>
<dbReference type="AlphaFoldDB" id="A0A7Y0AHW8"/>
<evidence type="ECO:0000313" key="3">
    <source>
        <dbReference type="Proteomes" id="UP000559626"/>
    </source>
</evidence>
<reference evidence="2 3" key="1">
    <citation type="submission" date="2020-04" db="EMBL/GenBank/DDBJ databases">
        <title>Hymenobacter polaris sp. nov., isolated from Arctic soil.</title>
        <authorList>
            <person name="Dahal R.H."/>
        </authorList>
    </citation>
    <scope>NUCLEOTIDE SEQUENCE [LARGE SCALE GENOMIC DNA]</scope>
    <source>
        <strain evidence="2 3">RP-2-7</strain>
    </source>
</reference>
<evidence type="ECO:0008006" key="4">
    <source>
        <dbReference type="Google" id="ProtNLM"/>
    </source>
</evidence>
<gene>
    <name evidence="2" type="ORF">HHL22_20920</name>
</gene>
<keyword evidence="3" id="KW-1185">Reference proteome</keyword>
<comment type="caution">
    <text evidence="2">The sequence shown here is derived from an EMBL/GenBank/DDBJ whole genome shotgun (WGS) entry which is preliminary data.</text>
</comment>
<feature type="chain" id="PRO_5031248989" description="DUF4397 domain-containing protein" evidence="1">
    <location>
        <begin position="19"/>
        <end position="419"/>
    </location>
</feature>
<evidence type="ECO:0000313" key="2">
    <source>
        <dbReference type="EMBL" id="NML67671.1"/>
    </source>
</evidence>
<feature type="signal peptide" evidence="1">
    <location>
        <begin position="1"/>
        <end position="18"/>
    </location>
</feature>
<dbReference type="EMBL" id="JABBGH010000003">
    <property type="protein sequence ID" value="NML67671.1"/>
    <property type="molecule type" value="Genomic_DNA"/>
</dbReference>
<name>A0A7Y0AHW8_9BACT</name>
<keyword evidence="1" id="KW-0732">Signal</keyword>